<dbReference type="Proteomes" id="UP001642520">
    <property type="component" value="Unassembled WGS sequence"/>
</dbReference>
<keyword evidence="4" id="KW-1185">Reference proteome</keyword>
<keyword evidence="2" id="KW-0342">GTP-binding</keyword>
<dbReference type="Gene3D" id="3.40.50.300">
    <property type="entry name" value="P-loop containing nucleotide triphosphate hydrolases"/>
    <property type="match status" value="1"/>
</dbReference>
<evidence type="ECO:0000313" key="4">
    <source>
        <dbReference type="Proteomes" id="UP001642520"/>
    </source>
</evidence>
<name>A0ABP1N2T3_XYLVO</name>
<organism evidence="3 4">
    <name type="scientific">Xylocopa violacea</name>
    <name type="common">Violet carpenter bee</name>
    <name type="synonym">Apis violacea</name>
    <dbReference type="NCBI Taxonomy" id="135666"/>
    <lineage>
        <taxon>Eukaryota</taxon>
        <taxon>Metazoa</taxon>
        <taxon>Ecdysozoa</taxon>
        <taxon>Arthropoda</taxon>
        <taxon>Hexapoda</taxon>
        <taxon>Insecta</taxon>
        <taxon>Pterygota</taxon>
        <taxon>Neoptera</taxon>
        <taxon>Endopterygota</taxon>
        <taxon>Hymenoptera</taxon>
        <taxon>Apocrita</taxon>
        <taxon>Aculeata</taxon>
        <taxon>Apoidea</taxon>
        <taxon>Anthophila</taxon>
        <taxon>Apidae</taxon>
        <taxon>Xylocopa</taxon>
        <taxon>Xylocopa</taxon>
    </lineage>
</organism>
<keyword evidence="1" id="KW-0547">Nucleotide-binding</keyword>
<dbReference type="PANTHER" id="PTHR46090:SF2">
    <property type="entry name" value="ADP-RIBOSYLATION FACTOR-LIKE PROTEIN 13B"/>
    <property type="match status" value="1"/>
</dbReference>
<dbReference type="EMBL" id="CAXAJV020001281">
    <property type="protein sequence ID" value="CAL7934036.1"/>
    <property type="molecule type" value="Genomic_DNA"/>
</dbReference>
<reference evidence="3 4" key="1">
    <citation type="submission" date="2024-08" db="EMBL/GenBank/DDBJ databases">
        <authorList>
            <person name="Will J Nash"/>
            <person name="Angela Man"/>
            <person name="Seanna McTaggart"/>
            <person name="Kendall Baker"/>
            <person name="Tom Barker"/>
            <person name="Leah Catchpole"/>
            <person name="Alex Durrant"/>
            <person name="Karim Gharbi"/>
            <person name="Naomi Irish"/>
            <person name="Gemy Kaithakottil"/>
            <person name="Debby Ku"/>
            <person name="Aaliyah Providence"/>
            <person name="Felix Shaw"/>
            <person name="David Swarbreck"/>
            <person name="Chris Watkins"/>
            <person name="Ann M. McCartney"/>
            <person name="Giulio Formenti"/>
            <person name="Alice Mouton"/>
            <person name="Noel Vella"/>
            <person name="Bjorn M von Reumont"/>
            <person name="Adriana Vella"/>
            <person name="Wilfried Haerty"/>
        </authorList>
    </citation>
    <scope>NUCLEOTIDE SEQUENCE [LARGE SCALE GENOMIC DNA]</scope>
</reference>
<comment type="caution">
    <text evidence="3">The sequence shown here is derived from an EMBL/GenBank/DDBJ whole genome shotgun (WGS) entry which is preliminary data.</text>
</comment>
<evidence type="ECO:0000256" key="2">
    <source>
        <dbReference type="ARBA" id="ARBA00023134"/>
    </source>
</evidence>
<dbReference type="Pfam" id="PF00025">
    <property type="entry name" value="Arf"/>
    <property type="match status" value="1"/>
</dbReference>
<dbReference type="InterPro" id="IPR006689">
    <property type="entry name" value="Small_GTPase_ARF/SAR"/>
</dbReference>
<gene>
    <name evidence="3" type="ORF">XYLVIOL_LOCUS810</name>
</gene>
<dbReference type="SUPFAM" id="SSF52540">
    <property type="entry name" value="P-loop containing nucleoside triphosphate hydrolases"/>
    <property type="match status" value="1"/>
</dbReference>
<dbReference type="InterPro" id="IPR051995">
    <property type="entry name" value="Ciliary_GTPase"/>
</dbReference>
<dbReference type="InterPro" id="IPR027417">
    <property type="entry name" value="P-loop_NTPase"/>
</dbReference>
<dbReference type="PRINTS" id="PR00328">
    <property type="entry name" value="SAR1GTPBP"/>
</dbReference>
<dbReference type="SMART" id="SM00178">
    <property type="entry name" value="SAR"/>
    <property type="match status" value="1"/>
</dbReference>
<dbReference type="PANTHER" id="PTHR46090">
    <property type="entry name" value="ADP-RIBOSYLATION FACTOR-LIKE PROTEIN 13B"/>
    <property type="match status" value="1"/>
</dbReference>
<sequence length="358" mass="40071">MGNCMRSVLKRLQKKKCSEKTIILLIVGLDNAGKTSVLNRISGDPDKVVLPTMGFRTVSLKYKSYIVKIYDVGGNSQIRSLWPKYYNDIHGLIYVVDASDISRLTENKVVFGELISHEYISGKPLLLLANKQDINGAIDELDLVENLDVEHAANAMRCPTRVEICSCIWTGDQSKDNTIGIKNGYKWLLDIIAKNYTALSSRLKGVQNAHSERNSEVQSVVLDTPSRLSIHSNPFKPIKDLISKKEDIHVASVSQNGLVTNGRKFKKMFTNRNKTAPLTSEESVIEINDTSENVEFTTKALNPQRSFQVLPTILNPAALNMYPNAIRLKTNRPYTAPERSHFVDKITVINIPGQVTQE</sequence>
<dbReference type="PROSITE" id="PS51417">
    <property type="entry name" value="ARF"/>
    <property type="match status" value="1"/>
</dbReference>
<evidence type="ECO:0000313" key="3">
    <source>
        <dbReference type="EMBL" id="CAL7934036.1"/>
    </source>
</evidence>
<evidence type="ECO:0008006" key="5">
    <source>
        <dbReference type="Google" id="ProtNLM"/>
    </source>
</evidence>
<dbReference type="InterPro" id="IPR005225">
    <property type="entry name" value="Small_GTP-bd"/>
</dbReference>
<dbReference type="NCBIfam" id="TIGR00231">
    <property type="entry name" value="small_GTP"/>
    <property type="match status" value="1"/>
</dbReference>
<accession>A0ABP1N2T3</accession>
<proteinExistence type="predicted"/>
<protein>
    <recommendedName>
        <fullName evidence="5">ADP-ribosylation factor-like protein 13B</fullName>
    </recommendedName>
</protein>
<evidence type="ECO:0000256" key="1">
    <source>
        <dbReference type="ARBA" id="ARBA00022741"/>
    </source>
</evidence>
<dbReference type="SMART" id="SM00177">
    <property type="entry name" value="ARF"/>
    <property type="match status" value="1"/>
</dbReference>